<feature type="domain" description="PCI" evidence="8">
    <location>
        <begin position="26"/>
        <end position="193"/>
    </location>
</feature>
<dbReference type="PANTHER" id="PTHR15350">
    <property type="entry name" value="COP9 SIGNALOSOME COMPLEX SUBUNIT 7/DENDRITIC CELL PROTEIN GA17"/>
    <property type="match status" value="1"/>
</dbReference>
<dbReference type="PROSITE" id="PS50250">
    <property type="entry name" value="PCI"/>
    <property type="match status" value="1"/>
</dbReference>
<evidence type="ECO:0000256" key="6">
    <source>
        <dbReference type="ARBA" id="ARBA00023242"/>
    </source>
</evidence>
<evidence type="ECO:0000256" key="4">
    <source>
        <dbReference type="ARBA" id="ARBA00022490"/>
    </source>
</evidence>
<dbReference type="Pfam" id="PF01399">
    <property type="entry name" value="PCI"/>
    <property type="match status" value="1"/>
</dbReference>
<reference evidence="10" key="1">
    <citation type="submission" date="2015-02" db="EMBL/GenBank/DDBJ databases">
        <title>Genome sequencing for Strongylocentrotus purpuratus.</title>
        <authorList>
            <person name="Murali S."/>
            <person name="Liu Y."/>
            <person name="Vee V."/>
            <person name="English A."/>
            <person name="Wang M."/>
            <person name="Skinner E."/>
            <person name="Han Y."/>
            <person name="Muzny D.M."/>
            <person name="Worley K.C."/>
            <person name="Gibbs R.A."/>
        </authorList>
    </citation>
    <scope>NUCLEOTIDE SEQUENCE</scope>
</reference>
<keyword evidence="10" id="KW-1185">Reference proteome</keyword>
<dbReference type="AlphaFoldDB" id="A0A7M7TGG5"/>
<keyword evidence="5" id="KW-0736">Signalosome</keyword>
<protein>
    <recommendedName>
        <fullName evidence="8">PCI domain-containing protein</fullName>
    </recommendedName>
</protein>
<proteinExistence type="inferred from homology"/>
<dbReference type="KEGG" id="spu:580441"/>
<dbReference type="SMART" id="SM00088">
    <property type="entry name" value="PINT"/>
    <property type="match status" value="1"/>
</dbReference>
<dbReference type="InterPro" id="IPR000717">
    <property type="entry name" value="PCI_dom"/>
</dbReference>
<dbReference type="Pfam" id="PF18392">
    <property type="entry name" value="CSN7a_helixI"/>
    <property type="match status" value="1"/>
</dbReference>
<evidence type="ECO:0000256" key="7">
    <source>
        <dbReference type="SAM" id="MobiDB-lite"/>
    </source>
</evidence>
<dbReference type="GO" id="GO:0008180">
    <property type="term" value="C:COP9 signalosome"/>
    <property type="evidence" value="ECO:0000318"/>
    <property type="project" value="GO_Central"/>
</dbReference>
<feature type="compositionally biased region" description="Basic residues" evidence="7">
    <location>
        <begin position="282"/>
        <end position="291"/>
    </location>
</feature>
<dbReference type="Proteomes" id="UP000007110">
    <property type="component" value="Unassembled WGS sequence"/>
</dbReference>
<accession>A0A7M7TGG5</accession>
<reference evidence="9" key="2">
    <citation type="submission" date="2021-01" db="UniProtKB">
        <authorList>
            <consortium name="EnsemblMetazoa"/>
        </authorList>
    </citation>
    <scope>IDENTIFICATION</scope>
</reference>
<keyword evidence="6" id="KW-0539">Nucleus</keyword>
<dbReference type="GO" id="GO:0010387">
    <property type="term" value="P:COP9 signalosome assembly"/>
    <property type="evidence" value="ECO:0007669"/>
    <property type="project" value="InterPro"/>
</dbReference>
<evidence type="ECO:0000313" key="9">
    <source>
        <dbReference type="EnsemblMetazoa" id="XP_785591"/>
    </source>
</evidence>
<name>A0A7M7TGG5_STRPU</name>
<dbReference type="GO" id="GO:0005737">
    <property type="term" value="C:cytoplasm"/>
    <property type="evidence" value="ECO:0007669"/>
    <property type="project" value="UniProtKB-SubCell"/>
</dbReference>
<feature type="region of interest" description="Disordered" evidence="7">
    <location>
        <begin position="261"/>
        <end position="303"/>
    </location>
</feature>
<evidence type="ECO:0000256" key="2">
    <source>
        <dbReference type="ARBA" id="ARBA00004496"/>
    </source>
</evidence>
<comment type="subcellular location">
    <subcellularLocation>
        <location evidence="2">Cytoplasm</location>
    </subcellularLocation>
    <subcellularLocation>
        <location evidence="1">Nucleus</location>
    </subcellularLocation>
</comment>
<dbReference type="InParanoid" id="A0A7M7TGG5"/>
<comment type="similarity">
    <text evidence="3">Belongs to the CSN7/EIF3M family. CSN7 subfamily.</text>
</comment>
<dbReference type="OMA" id="GTYKQFR"/>
<dbReference type="RefSeq" id="XP_785591.2">
    <property type="nucleotide sequence ID" value="XM_780498.5"/>
</dbReference>
<sequence length="303" mass="33724">MLCTGPILCTPCHPTTLFEIVPNRLGICRASSVMNNKSSLNSPCSLEQYLLLAKTAKGAAMVALIKQCVEAPGVHVFGELLEMPNVTELADGPNVNYVELLNLFAFGTYSDYLANVDKFPELTTPMGCKLRHLTIVSLAAKCKRIPYAVLLQELDLKNLRELEDLIIETIYSEIIQGKLDQKNQLLEVEYTIGRDIRQDAITDIVGVLQEWCDGCETMLNNVEEQIHRANKHKENCFKVKSQIETEVVNIKKAIKASSVAQEGDEADMGVDTREMEAQSMKPSKKPSKMKGLRGSGKFWTKSN</sequence>
<dbReference type="PANTHER" id="PTHR15350:SF5">
    <property type="entry name" value="COP9 SIGNALOSOME COMPLEX SUBUNIT 7"/>
    <property type="match status" value="1"/>
</dbReference>
<dbReference type="InterPro" id="IPR045237">
    <property type="entry name" value="COPS7/eIF3m"/>
</dbReference>
<dbReference type="FunCoup" id="A0A7M7TGG5">
    <property type="interactions" value="1835"/>
</dbReference>
<evidence type="ECO:0000256" key="3">
    <source>
        <dbReference type="ARBA" id="ARBA00008482"/>
    </source>
</evidence>
<evidence type="ECO:0000259" key="8">
    <source>
        <dbReference type="PROSITE" id="PS50250"/>
    </source>
</evidence>
<evidence type="ECO:0000313" key="10">
    <source>
        <dbReference type="Proteomes" id="UP000007110"/>
    </source>
</evidence>
<organism evidence="9 10">
    <name type="scientific">Strongylocentrotus purpuratus</name>
    <name type="common">Purple sea urchin</name>
    <dbReference type="NCBI Taxonomy" id="7668"/>
    <lineage>
        <taxon>Eukaryota</taxon>
        <taxon>Metazoa</taxon>
        <taxon>Echinodermata</taxon>
        <taxon>Eleutherozoa</taxon>
        <taxon>Echinozoa</taxon>
        <taxon>Echinoidea</taxon>
        <taxon>Euechinoidea</taxon>
        <taxon>Echinacea</taxon>
        <taxon>Camarodonta</taxon>
        <taxon>Echinidea</taxon>
        <taxon>Strongylocentrotidae</taxon>
        <taxon>Strongylocentrotus</taxon>
    </lineage>
</organism>
<dbReference type="Pfam" id="PF22061">
    <property type="entry name" value="CSN7_HB_subdom"/>
    <property type="match status" value="1"/>
</dbReference>
<keyword evidence="4" id="KW-0963">Cytoplasm</keyword>
<dbReference type="InterPro" id="IPR041481">
    <property type="entry name" value="CSN7_helixI"/>
</dbReference>
<dbReference type="EnsemblMetazoa" id="XM_780498">
    <property type="protein sequence ID" value="XP_785591"/>
    <property type="gene ID" value="LOC580441"/>
</dbReference>
<dbReference type="OrthoDB" id="10265275at2759"/>
<dbReference type="GeneID" id="580441"/>
<evidence type="ECO:0000256" key="5">
    <source>
        <dbReference type="ARBA" id="ARBA00022790"/>
    </source>
</evidence>
<evidence type="ECO:0000256" key="1">
    <source>
        <dbReference type="ARBA" id="ARBA00004123"/>
    </source>
</evidence>